<evidence type="ECO:0000256" key="5">
    <source>
        <dbReference type="ARBA" id="ARBA00022530"/>
    </source>
</evidence>
<evidence type="ECO:0000256" key="7">
    <source>
        <dbReference type="ARBA" id="ARBA00023157"/>
    </source>
</evidence>
<dbReference type="AlphaFoldDB" id="A0A1B0CU31"/>
<organism evidence="11 12">
    <name type="scientific">Lutzomyia longipalpis</name>
    <name type="common">Sand fly</name>
    <dbReference type="NCBI Taxonomy" id="7200"/>
    <lineage>
        <taxon>Eukaryota</taxon>
        <taxon>Metazoa</taxon>
        <taxon>Ecdysozoa</taxon>
        <taxon>Arthropoda</taxon>
        <taxon>Hexapoda</taxon>
        <taxon>Insecta</taxon>
        <taxon>Pterygota</taxon>
        <taxon>Neoptera</taxon>
        <taxon>Endopterygota</taxon>
        <taxon>Diptera</taxon>
        <taxon>Nematocera</taxon>
        <taxon>Psychodoidea</taxon>
        <taxon>Psychodidae</taxon>
        <taxon>Lutzomyia</taxon>
        <taxon>Lutzomyia</taxon>
    </lineage>
</organism>
<dbReference type="FunFam" id="3.30.2460.20:FF:000001">
    <property type="entry name" value="Wnt homolog"/>
    <property type="match status" value="1"/>
</dbReference>
<evidence type="ECO:0000256" key="6">
    <source>
        <dbReference type="ARBA" id="ARBA00022687"/>
    </source>
</evidence>
<dbReference type="VEuPathDB" id="VectorBase:LLOJ008382"/>
<sequence length="335" mass="38150">RQLPVIPYYYSHGGLHSEPSQKLARSQLCNSYENSSFEVRRLCSISNKAIEIVVRGARIGVEECQHHFRHSRWNCTATPNSTSLYGEVPLTKSRETAYIHAINAASLAWSMTQACSKGELTDCGCDNTKRKRKKKWQWGGCSDDINFGVQFSRKFIDIEEDNSTETGLMNLHNNEAGRRALRSRMHLMCKCHGMSGSCTTKVCWKRMPSMRVVSEALGQLYDGASHVKFISRGTKPPKLKPKEMDHKKIMKTGLVYLEESSDYCERNEELGILGTRGRVCNRTSPGLDGCRLLCCGRGYQTRVRHVEEKCNCQFVWCCKVKCDMCNHTREEHICN</sequence>
<dbReference type="EnsemblMetazoa" id="LLOJ008382-RA">
    <property type="protein sequence ID" value="LLOJ008382-PA"/>
    <property type="gene ID" value="LLOJ008382"/>
</dbReference>
<evidence type="ECO:0000313" key="12">
    <source>
        <dbReference type="Proteomes" id="UP000092461"/>
    </source>
</evidence>
<dbReference type="CDD" id="cd19338">
    <property type="entry name" value="Wnt_Wnt6"/>
    <property type="match status" value="1"/>
</dbReference>
<evidence type="ECO:0000313" key="11">
    <source>
        <dbReference type="EnsemblMetazoa" id="LLOJ008382-PA"/>
    </source>
</evidence>
<proteinExistence type="inferred from homology"/>
<evidence type="ECO:0000256" key="4">
    <source>
        <dbReference type="ARBA" id="ARBA00022525"/>
    </source>
</evidence>
<dbReference type="Pfam" id="PF00110">
    <property type="entry name" value="wnt"/>
    <property type="match status" value="1"/>
</dbReference>
<keyword evidence="4" id="KW-0964">Secreted</keyword>
<accession>A0A1B0CU31</accession>
<reference evidence="11" key="3">
    <citation type="submission" date="2020-05" db="UniProtKB">
        <authorList>
            <consortium name="EnsemblMetazoa"/>
        </authorList>
    </citation>
    <scope>IDENTIFICATION</scope>
    <source>
        <strain evidence="11">Jacobina</strain>
    </source>
</reference>
<dbReference type="PROSITE" id="PS00246">
    <property type="entry name" value="WNT1"/>
    <property type="match status" value="1"/>
</dbReference>
<dbReference type="EMBL" id="AJWK01028348">
    <property type="status" value="NOT_ANNOTATED_CDS"/>
    <property type="molecule type" value="Genomic_DNA"/>
</dbReference>
<dbReference type="InterPro" id="IPR018161">
    <property type="entry name" value="Wnt_CS"/>
</dbReference>
<dbReference type="EMBL" id="AJWK01028349">
    <property type="status" value="NOT_ANNOTATED_CDS"/>
    <property type="molecule type" value="Genomic_DNA"/>
</dbReference>
<protein>
    <recommendedName>
        <fullName evidence="9">Protein Wnt</fullName>
    </recommendedName>
</protein>
<dbReference type="GO" id="GO:0030182">
    <property type="term" value="P:neuron differentiation"/>
    <property type="evidence" value="ECO:0007669"/>
    <property type="project" value="TreeGrafter"/>
</dbReference>
<keyword evidence="7" id="KW-1015">Disulfide bond</keyword>
<keyword evidence="6 9" id="KW-0879">Wnt signaling pathway</keyword>
<evidence type="ECO:0000256" key="3">
    <source>
        <dbReference type="ARBA" id="ARBA00022473"/>
    </source>
</evidence>
<evidence type="ECO:0000256" key="8">
    <source>
        <dbReference type="ARBA" id="ARBA00023288"/>
    </source>
</evidence>
<dbReference type="GO" id="GO:0005109">
    <property type="term" value="F:frizzled binding"/>
    <property type="evidence" value="ECO:0007669"/>
    <property type="project" value="TreeGrafter"/>
</dbReference>
<dbReference type="InterPro" id="IPR009143">
    <property type="entry name" value="Wnt6"/>
</dbReference>
<evidence type="ECO:0000256" key="2">
    <source>
        <dbReference type="ARBA" id="ARBA00005683"/>
    </source>
</evidence>
<comment type="subcellular location">
    <subcellularLocation>
        <location evidence="1 9">Secreted</location>
        <location evidence="1 9">Extracellular space</location>
        <location evidence="1 9">Extracellular matrix</location>
    </subcellularLocation>
</comment>
<reference evidence="12" key="1">
    <citation type="submission" date="2012-05" db="EMBL/GenBank/DDBJ databases">
        <title>Whole Genome Assembly of Lutzomyia longipalpis.</title>
        <authorList>
            <person name="Richards S."/>
            <person name="Qu C."/>
            <person name="Dillon R."/>
            <person name="Worley K."/>
            <person name="Scherer S."/>
            <person name="Batterton M."/>
            <person name="Taylor A."/>
            <person name="Hawes A."/>
            <person name="Hernandez B."/>
            <person name="Kovar C."/>
            <person name="Mandapat C."/>
            <person name="Pham C."/>
            <person name="Qu C."/>
            <person name="Jing C."/>
            <person name="Bess C."/>
            <person name="Bandaranaike D."/>
            <person name="Ngo D."/>
            <person name="Ongeri F."/>
            <person name="Arias F."/>
            <person name="Lara F."/>
            <person name="Weissenberger G."/>
            <person name="Kamau G."/>
            <person name="Han H."/>
            <person name="Shen H."/>
            <person name="Dinh H."/>
            <person name="Khalil I."/>
            <person name="Jones J."/>
            <person name="Shafer J."/>
            <person name="Jayaseelan J."/>
            <person name="Quiroz J."/>
            <person name="Blankenburg K."/>
            <person name="Nguyen L."/>
            <person name="Jackson L."/>
            <person name="Francisco L."/>
            <person name="Tang L.-Y."/>
            <person name="Pu L.-L."/>
            <person name="Perales L."/>
            <person name="Lorensuhewa L."/>
            <person name="Munidasa M."/>
            <person name="Coyle M."/>
            <person name="Taylor M."/>
            <person name="Puazo M."/>
            <person name="Firestine M."/>
            <person name="Scheel M."/>
            <person name="Javaid M."/>
            <person name="Wang M."/>
            <person name="Li M."/>
            <person name="Tabassum N."/>
            <person name="Saada N."/>
            <person name="Osuji N."/>
            <person name="Aqrawi P."/>
            <person name="Fu Q."/>
            <person name="Thornton R."/>
            <person name="Raj R."/>
            <person name="Goodspeed R."/>
            <person name="Mata R."/>
            <person name="Najjar R."/>
            <person name="Gubbala S."/>
            <person name="Lee S."/>
            <person name="Denson S."/>
            <person name="Patil S."/>
            <person name="Macmil S."/>
            <person name="Qi S."/>
            <person name="Matskevitch T."/>
            <person name="Palculict T."/>
            <person name="Mathew T."/>
            <person name="Vee V."/>
            <person name="Velamala V."/>
            <person name="Korchina V."/>
            <person name="Cai W."/>
            <person name="Liu W."/>
            <person name="Dai W."/>
            <person name="Zou X."/>
            <person name="Zhu Y."/>
            <person name="Zhang Y."/>
            <person name="Wu Y.-Q."/>
            <person name="Xin Y."/>
            <person name="Nazarath L."/>
            <person name="Kovar C."/>
            <person name="Han Y."/>
            <person name="Muzny D."/>
            <person name="Gibbs R."/>
        </authorList>
    </citation>
    <scope>NUCLEOTIDE SEQUENCE [LARGE SCALE GENOMIC DNA]</scope>
    <source>
        <strain evidence="12">Jacobina</strain>
    </source>
</reference>
<dbReference type="SMART" id="SM00097">
    <property type="entry name" value="WNT1"/>
    <property type="match status" value="1"/>
</dbReference>
<evidence type="ECO:0000313" key="10">
    <source>
        <dbReference type="EMBL" id="MBC1180888.1"/>
    </source>
</evidence>
<comment type="function">
    <text evidence="9">Ligand for members of the frizzled family of seven transmembrane receptors.</text>
</comment>
<dbReference type="GO" id="GO:0045165">
    <property type="term" value="P:cell fate commitment"/>
    <property type="evidence" value="ECO:0007669"/>
    <property type="project" value="TreeGrafter"/>
</dbReference>
<dbReference type="InterPro" id="IPR005817">
    <property type="entry name" value="Wnt"/>
</dbReference>
<keyword evidence="12" id="KW-1185">Reference proteome</keyword>
<dbReference type="GO" id="GO:0060070">
    <property type="term" value="P:canonical Wnt signaling pathway"/>
    <property type="evidence" value="ECO:0007669"/>
    <property type="project" value="TreeGrafter"/>
</dbReference>
<keyword evidence="3 9" id="KW-0217">Developmental protein</keyword>
<reference evidence="10" key="2">
    <citation type="journal article" date="2020" name="BMC">
        <title>Leishmania infection induces a limited differential gene expression in the sand fly midgut.</title>
        <authorList>
            <person name="Coutinho-Abreu I.V."/>
            <person name="Serafim T.D."/>
            <person name="Meneses C."/>
            <person name="Kamhawi S."/>
            <person name="Oliveira F."/>
            <person name="Valenzuela J.G."/>
        </authorList>
    </citation>
    <scope>NUCLEOTIDE SEQUENCE</scope>
    <source>
        <strain evidence="10">Jacobina</strain>
        <tissue evidence="10">Midgut</tissue>
    </source>
</reference>
<dbReference type="GO" id="GO:0000902">
    <property type="term" value="P:cell morphogenesis"/>
    <property type="evidence" value="ECO:0007669"/>
    <property type="project" value="UniProtKB-ARBA"/>
</dbReference>
<evidence type="ECO:0000256" key="9">
    <source>
        <dbReference type="RuleBase" id="RU003500"/>
    </source>
</evidence>
<dbReference type="GO" id="GO:0007517">
    <property type="term" value="P:muscle organ development"/>
    <property type="evidence" value="ECO:0007669"/>
    <property type="project" value="UniProtKB-ARBA"/>
</dbReference>
<evidence type="ECO:0000256" key="1">
    <source>
        <dbReference type="ARBA" id="ARBA00004498"/>
    </source>
</evidence>
<dbReference type="GO" id="GO:0060560">
    <property type="term" value="P:developmental growth involved in morphogenesis"/>
    <property type="evidence" value="ECO:0007669"/>
    <property type="project" value="UniProtKB-ARBA"/>
</dbReference>
<dbReference type="GO" id="GO:0005615">
    <property type="term" value="C:extracellular space"/>
    <property type="evidence" value="ECO:0007669"/>
    <property type="project" value="TreeGrafter"/>
</dbReference>
<keyword evidence="8" id="KW-0449">Lipoprotein</keyword>
<dbReference type="PANTHER" id="PTHR12027:SF99">
    <property type="entry name" value="PROTEIN WNT"/>
    <property type="match status" value="1"/>
</dbReference>
<comment type="similarity">
    <text evidence="2 9">Belongs to the Wnt family.</text>
</comment>
<dbReference type="VEuPathDB" id="VectorBase:LLONM1_002276"/>
<dbReference type="InterPro" id="IPR043158">
    <property type="entry name" value="Wnt_C"/>
</dbReference>
<dbReference type="Gene3D" id="3.30.2460.20">
    <property type="match status" value="1"/>
</dbReference>
<dbReference type="PANTHER" id="PTHR12027">
    <property type="entry name" value="WNT RELATED"/>
    <property type="match status" value="1"/>
</dbReference>
<name>A0A1B0CU31_LUTLO</name>
<dbReference type="PRINTS" id="PR01349">
    <property type="entry name" value="WNTPROTEIN"/>
</dbReference>
<dbReference type="GO" id="GO:0005125">
    <property type="term" value="F:cytokine activity"/>
    <property type="evidence" value="ECO:0007669"/>
    <property type="project" value="TreeGrafter"/>
</dbReference>
<keyword evidence="5" id="KW-0272">Extracellular matrix</keyword>
<dbReference type="EMBL" id="GITU01012185">
    <property type="protein sequence ID" value="MBC1180888.1"/>
    <property type="molecule type" value="Transcribed_RNA"/>
</dbReference>
<dbReference type="Proteomes" id="UP000092461">
    <property type="component" value="Unassembled WGS sequence"/>
</dbReference>